<evidence type="ECO:0000313" key="3">
    <source>
        <dbReference type="Proteomes" id="UP001168620"/>
    </source>
</evidence>
<dbReference type="InterPro" id="IPR038729">
    <property type="entry name" value="Rad50/SbcC_AAA"/>
</dbReference>
<protein>
    <submittedName>
        <fullName evidence="2">AAA family ATPase</fullName>
    </submittedName>
</protein>
<dbReference type="InterPro" id="IPR027417">
    <property type="entry name" value="P-loop_NTPase"/>
</dbReference>
<accession>A0ABT8FMY9</accession>
<feature type="domain" description="Rad50/SbcC-type AAA" evidence="1">
    <location>
        <begin position="17"/>
        <end position="247"/>
    </location>
</feature>
<evidence type="ECO:0000259" key="1">
    <source>
        <dbReference type="Pfam" id="PF13476"/>
    </source>
</evidence>
<organism evidence="2 3">
    <name type="scientific">Nocardioides oceani</name>
    <dbReference type="NCBI Taxonomy" id="3058369"/>
    <lineage>
        <taxon>Bacteria</taxon>
        <taxon>Bacillati</taxon>
        <taxon>Actinomycetota</taxon>
        <taxon>Actinomycetes</taxon>
        <taxon>Propionibacteriales</taxon>
        <taxon>Nocardioidaceae</taxon>
        <taxon>Nocardioides</taxon>
    </lineage>
</organism>
<proteinExistence type="predicted"/>
<dbReference type="SUPFAM" id="SSF52540">
    <property type="entry name" value="P-loop containing nucleoside triphosphate hydrolases"/>
    <property type="match status" value="1"/>
</dbReference>
<gene>
    <name evidence="2" type="ORF">QWY28_23010</name>
</gene>
<dbReference type="Pfam" id="PF13476">
    <property type="entry name" value="AAA_23"/>
    <property type="match status" value="1"/>
</dbReference>
<name>A0ABT8FMY9_9ACTN</name>
<comment type="caution">
    <text evidence="2">The sequence shown here is derived from an EMBL/GenBank/DDBJ whole genome shotgun (WGS) entry which is preliminary data.</text>
</comment>
<sequence>MSRLTLTHLTFIGGAVEPASVEFSPRVTVVRGPSDTGKSFIVDAIDFMFGANALKEIPERSGYSTALLGLQLPHGQHVTLTRAVNGGNVGLYLADVRRGPLGVPDGTLAAKHNPKNEGNLSRYLLSHIGLDGKRVRRNARNETDSLSFRNLAHLSIVDETQMQAEIPPALTGNYVSRTKEISVLKLLLEDEDDSALVAVDSKQERNRLSGAKIEVIDRLLAELEAQLSETPELAELRDQLARLNSTIEGHSSAIGELTAQRNRVAERL</sequence>
<keyword evidence="3" id="KW-1185">Reference proteome</keyword>
<dbReference type="EMBL" id="JAUHJQ010000032">
    <property type="protein sequence ID" value="MDN4175845.1"/>
    <property type="molecule type" value="Genomic_DNA"/>
</dbReference>
<dbReference type="Proteomes" id="UP001168620">
    <property type="component" value="Unassembled WGS sequence"/>
</dbReference>
<evidence type="ECO:0000313" key="2">
    <source>
        <dbReference type="EMBL" id="MDN4175845.1"/>
    </source>
</evidence>
<dbReference type="RefSeq" id="WP_300955254.1">
    <property type="nucleotide sequence ID" value="NZ_JAUHJQ010000032.1"/>
</dbReference>
<dbReference type="Gene3D" id="3.40.50.300">
    <property type="entry name" value="P-loop containing nucleotide triphosphate hydrolases"/>
    <property type="match status" value="1"/>
</dbReference>
<reference evidence="2" key="1">
    <citation type="submission" date="2023-06" db="EMBL/GenBank/DDBJ databases">
        <title>Draft genome sequence of Nocardioides sp. SOB77.</title>
        <authorList>
            <person name="Zhang G."/>
        </authorList>
    </citation>
    <scope>NUCLEOTIDE SEQUENCE</scope>
    <source>
        <strain evidence="2">SOB77</strain>
    </source>
</reference>